<gene>
    <name evidence="1" type="ORF">GCM10023322_37390</name>
</gene>
<dbReference type="InterPro" id="IPR023476">
    <property type="entry name" value="Pep_tRNA_hydro_II_dom_sf"/>
</dbReference>
<organism evidence="1 2">
    <name type="scientific">Rugosimonospora acidiphila</name>
    <dbReference type="NCBI Taxonomy" id="556531"/>
    <lineage>
        <taxon>Bacteria</taxon>
        <taxon>Bacillati</taxon>
        <taxon>Actinomycetota</taxon>
        <taxon>Actinomycetes</taxon>
        <taxon>Micromonosporales</taxon>
        <taxon>Micromonosporaceae</taxon>
        <taxon>Rugosimonospora</taxon>
    </lineage>
</organism>
<evidence type="ECO:0000313" key="2">
    <source>
        <dbReference type="Proteomes" id="UP001501570"/>
    </source>
</evidence>
<dbReference type="SUPFAM" id="SSF102462">
    <property type="entry name" value="Peptidyl-tRNA hydrolase II"/>
    <property type="match status" value="1"/>
</dbReference>
<protein>
    <submittedName>
        <fullName evidence="1">Peptidyl-tRNA hydrolase</fullName>
    </submittedName>
</protein>
<keyword evidence="1" id="KW-0378">Hydrolase</keyword>
<dbReference type="GO" id="GO:0016787">
    <property type="term" value="F:hydrolase activity"/>
    <property type="evidence" value="ECO:0007669"/>
    <property type="project" value="UniProtKB-KW"/>
</dbReference>
<dbReference type="EMBL" id="BAABJQ010000010">
    <property type="protein sequence ID" value="GAA5187927.1"/>
    <property type="molecule type" value="Genomic_DNA"/>
</dbReference>
<dbReference type="Proteomes" id="UP001501570">
    <property type="component" value="Unassembled WGS sequence"/>
</dbReference>
<keyword evidence="2" id="KW-1185">Reference proteome</keyword>
<proteinExistence type="predicted"/>
<comment type="caution">
    <text evidence="1">The sequence shown here is derived from an EMBL/GenBank/DDBJ whole genome shotgun (WGS) entry which is preliminary data.</text>
</comment>
<evidence type="ECO:0000313" key="1">
    <source>
        <dbReference type="EMBL" id="GAA5187927.1"/>
    </source>
</evidence>
<reference evidence="2" key="1">
    <citation type="journal article" date="2019" name="Int. J. Syst. Evol. Microbiol.">
        <title>The Global Catalogue of Microorganisms (GCM) 10K type strain sequencing project: providing services to taxonomists for standard genome sequencing and annotation.</title>
        <authorList>
            <consortium name="The Broad Institute Genomics Platform"/>
            <consortium name="The Broad Institute Genome Sequencing Center for Infectious Disease"/>
            <person name="Wu L."/>
            <person name="Ma J."/>
        </authorList>
    </citation>
    <scope>NUCLEOTIDE SEQUENCE [LARGE SCALE GENOMIC DNA]</scope>
    <source>
        <strain evidence="2">JCM 18304</strain>
    </source>
</reference>
<accession>A0ABP9RW67</accession>
<sequence length="233" mass="24823">MDDIRIADPPPADRDAAPELVLPLVVRLERADPPARTDALEAAARAVLELLGDPRTTDGEWTPAVRLWESGHIRKVVRRARGAAWSRALALPGLTVTVRTAEVRVYPPVPLDGWPPDLAKLQVGGTELADPAPPPAPEPGRPTLWLNPGLSMTAGKAMAQAGHGAQLLWWATDQPARERWRAAGLPVSVRTAPAGDWARLSGAGLPMVRDGGLTELEPGSLTVVGEAPFLRHA</sequence>
<dbReference type="Gene3D" id="3.40.1490.10">
    <property type="entry name" value="Bit1"/>
    <property type="match status" value="1"/>
</dbReference>
<dbReference type="RefSeq" id="WP_345631190.1">
    <property type="nucleotide sequence ID" value="NZ_BAABJQ010000010.1"/>
</dbReference>
<name>A0ABP9RW67_9ACTN</name>